<name>A0A553IB23_9PEZI</name>
<dbReference type="EMBL" id="VFLP01000006">
    <property type="protein sequence ID" value="TRX97400.1"/>
    <property type="molecule type" value="Genomic_DNA"/>
</dbReference>
<sequence>MANHTPRISASLCLDLTTYSVSSDKPPHLSLTITLHYTEAITIFADDLSPRLIVQSGCALIITDLADNTIVKQTKRTNCRIPLPQKAAVSLDESLFYTLYPNRPLTLSALFTGPSKRHAGNGVDSLRPGHKYMITLSGSQRLLWNRIRWWEYGTKDEVLAKGLDAREVRYGRGPHESIEIDITGILEKPIYLDCED</sequence>
<dbReference type="OrthoDB" id="5418036at2759"/>
<evidence type="ECO:0000313" key="1">
    <source>
        <dbReference type="EMBL" id="TRX97400.1"/>
    </source>
</evidence>
<protein>
    <submittedName>
        <fullName evidence="1">Uncharacterized protein</fullName>
    </submittedName>
</protein>
<evidence type="ECO:0000313" key="2">
    <source>
        <dbReference type="Proteomes" id="UP000319160"/>
    </source>
</evidence>
<gene>
    <name evidence="1" type="ORF">FHL15_001678</name>
</gene>
<dbReference type="AlphaFoldDB" id="A0A553IB23"/>
<dbReference type="Proteomes" id="UP000319160">
    <property type="component" value="Unassembled WGS sequence"/>
</dbReference>
<keyword evidence="2" id="KW-1185">Reference proteome</keyword>
<reference evidence="2" key="1">
    <citation type="submission" date="2019-06" db="EMBL/GenBank/DDBJ databases">
        <title>Draft genome sequence of the griseofulvin-producing fungus Xylaria cubensis strain G536.</title>
        <authorList>
            <person name="Mead M.E."/>
            <person name="Raja H.A."/>
            <person name="Steenwyk J.L."/>
            <person name="Knowles S.L."/>
            <person name="Oberlies N.H."/>
            <person name="Rokas A."/>
        </authorList>
    </citation>
    <scope>NUCLEOTIDE SEQUENCE [LARGE SCALE GENOMIC DNA]</scope>
    <source>
        <strain evidence="2">G536</strain>
    </source>
</reference>
<organism evidence="1 2">
    <name type="scientific">Xylaria flabelliformis</name>
    <dbReference type="NCBI Taxonomy" id="2512241"/>
    <lineage>
        <taxon>Eukaryota</taxon>
        <taxon>Fungi</taxon>
        <taxon>Dikarya</taxon>
        <taxon>Ascomycota</taxon>
        <taxon>Pezizomycotina</taxon>
        <taxon>Sordariomycetes</taxon>
        <taxon>Xylariomycetidae</taxon>
        <taxon>Xylariales</taxon>
        <taxon>Xylariaceae</taxon>
        <taxon>Xylaria</taxon>
    </lineage>
</organism>
<accession>A0A553IB23</accession>
<comment type="caution">
    <text evidence="1">The sequence shown here is derived from an EMBL/GenBank/DDBJ whole genome shotgun (WGS) entry which is preliminary data.</text>
</comment>
<proteinExistence type="predicted"/>